<dbReference type="GO" id="GO:0007529">
    <property type="term" value="P:establishment of synaptic specificity at neuromuscular junction"/>
    <property type="evidence" value="ECO:0007669"/>
    <property type="project" value="TreeGrafter"/>
</dbReference>
<proteinExistence type="inferred from homology"/>
<comment type="cofactor">
    <cofactor evidence="1">
        <name>Mg(2+)</name>
        <dbReference type="ChEBI" id="CHEBI:18420"/>
    </cofactor>
</comment>
<keyword evidence="1" id="KW-0479">Metal-binding</keyword>
<evidence type="ECO:0000313" key="3">
    <source>
        <dbReference type="EMBL" id="KAF2890704.1"/>
    </source>
</evidence>
<keyword evidence="1" id="KW-0500">Molybdenum</keyword>
<dbReference type="OrthoDB" id="4349954at2759"/>
<dbReference type="SUPFAM" id="SSF63882">
    <property type="entry name" value="MoeA N-terminal region -like"/>
    <property type="match status" value="1"/>
</dbReference>
<dbReference type="UniPathway" id="UPA00344"/>
<comment type="catalytic activity">
    <reaction evidence="1">
        <text>molybdopterin + ATP + H(+) = adenylyl-molybdopterin + diphosphate</text>
        <dbReference type="Rhea" id="RHEA:31331"/>
        <dbReference type="ChEBI" id="CHEBI:15378"/>
        <dbReference type="ChEBI" id="CHEBI:30616"/>
        <dbReference type="ChEBI" id="CHEBI:33019"/>
        <dbReference type="ChEBI" id="CHEBI:58698"/>
        <dbReference type="ChEBI" id="CHEBI:62727"/>
    </reaction>
</comment>
<keyword evidence="1" id="KW-0460">Magnesium</keyword>
<dbReference type="GO" id="GO:0097112">
    <property type="term" value="P:gamma-aminobutyric acid receptor clustering"/>
    <property type="evidence" value="ECO:0007669"/>
    <property type="project" value="TreeGrafter"/>
</dbReference>
<dbReference type="Proteomes" id="UP000801492">
    <property type="component" value="Unassembled WGS sequence"/>
</dbReference>
<dbReference type="InterPro" id="IPR005110">
    <property type="entry name" value="MoeA_linker/N"/>
</dbReference>
<dbReference type="GO" id="GO:0061598">
    <property type="term" value="F:molybdopterin adenylyltransferase activity"/>
    <property type="evidence" value="ECO:0007669"/>
    <property type="project" value="UniProtKB-UniRule"/>
</dbReference>
<evidence type="ECO:0000256" key="1">
    <source>
        <dbReference type="RuleBase" id="RU365090"/>
    </source>
</evidence>
<dbReference type="GO" id="GO:0098970">
    <property type="term" value="P:postsynaptic neurotransmitter receptor diffusion trapping"/>
    <property type="evidence" value="ECO:0007669"/>
    <property type="project" value="TreeGrafter"/>
</dbReference>
<dbReference type="GO" id="GO:0006777">
    <property type="term" value="P:Mo-molybdopterin cofactor biosynthetic process"/>
    <property type="evidence" value="ECO:0007669"/>
    <property type="project" value="UniProtKB-UniRule"/>
</dbReference>
<dbReference type="PANTHER" id="PTHR10192:SF5">
    <property type="entry name" value="GEPHYRIN"/>
    <property type="match status" value="1"/>
</dbReference>
<protein>
    <recommendedName>
        <fullName evidence="2">MoeA N-terminal and linker domain-containing protein</fullName>
    </recommendedName>
</protein>
<dbReference type="GO" id="GO:0046872">
    <property type="term" value="F:metal ion binding"/>
    <property type="evidence" value="ECO:0007669"/>
    <property type="project" value="UniProtKB-UniRule"/>
</dbReference>
<gene>
    <name evidence="3" type="ORF">ILUMI_15469</name>
</gene>
<dbReference type="GO" id="GO:0005829">
    <property type="term" value="C:cytosol"/>
    <property type="evidence" value="ECO:0007669"/>
    <property type="project" value="TreeGrafter"/>
</dbReference>
<name>A0A8K0CQF3_IGNLU</name>
<comment type="catalytic activity">
    <reaction evidence="1">
        <text>adenylyl-molybdopterin + molybdate = Mo-molybdopterin + AMP + H(+)</text>
        <dbReference type="Rhea" id="RHEA:35047"/>
        <dbReference type="ChEBI" id="CHEBI:15378"/>
        <dbReference type="ChEBI" id="CHEBI:36264"/>
        <dbReference type="ChEBI" id="CHEBI:62727"/>
        <dbReference type="ChEBI" id="CHEBI:71302"/>
        <dbReference type="ChEBI" id="CHEBI:456215"/>
    </reaction>
</comment>
<dbReference type="EMBL" id="VTPC01047800">
    <property type="protein sequence ID" value="KAF2890704.1"/>
    <property type="molecule type" value="Genomic_DNA"/>
</dbReference>
<evidence type="ECO:0000313" key="4">
    <source>
        <dbReference type="Proteomes" id="UP000801492"/>
    </source>
</evidence>
<sequence>VKVNQAAFRSRESPYRMLEVDEAQNIIFTTCLQDKSIEVIDITQSLNRVLAEDVYAKDPLPPFNASIKDGYAVKAADGAGIRTVRDVVAAGDTV</sequence>
<comment type="function">
    <text evidence="1">Catalyzes two steps in the biosynthesis of the molybdenum cofactor. In the first step, molybdopterin is adenylated. Subsequently, molybdate is inserted into adenylated molybdopterin and AMP is released.</text>
</comment>
<evidence type="ECO:0000259" key="2">
    <source>
        <dbReference type="Pfam" id="PF03453"/>
    </source>
</evidence>
<dbReference type="GO" id="GO:0099634">
    <property type="term" value="C:postsynaptic specialization membrane"/>
    <property type="evidence" value="ECO:0007669"/>
    <property type="project" value="GOC"/>
</dbReference>
<accession>A0A8K0CQF3</accession>
<dbReference type="Gene3D" id="3.90.105.10">
    <property type="entry name" value="Molybdopterin biosynthesis moea protein, domain 2"/>
    <property type="match status" value="1"/>
</dbReference>
<dbReference type="GO" id="GO:0030425">
    <property type="term" value="C:dendrite"/>
    <property type="evidence" value="ECO:0007669"/>
    <property type="project" value="TreeGrafter"/>
</dbReference>
<reference evidence="3" key="1">
    <citation type="submission" date="2019-08" db="EMBL/GenBank/DDBJ databases">
        <title>The genome of the North American firefly Photinus pyralis.</title>
        <authorList>
            <consortium name="Photinus pyralis genome working group"/>
            <person name="Fallon T.R."/>
            <person name="Sander Lower S.E."/>
            <person name="Weng J.-K."/>
        </authorList>
    </citation>
    <scope>NUCLEOTIDE SEQUENCE</scope>
    <source>
        <strain evidence="3">TRF0915ILg1</strain>
        <tissue evidence="3">Whole body</tissue>
    </source>
</reference>
<dbReference type="InterPro" id="IPR038987">
    <property type="entry name" value="MoeA-like"/>
</dbReference>
<dbReference type="Pfam" id="PF03453">
    <property type="entry name" value="MoeA_N"/>
    <property type="match status" value="1"/>
</dbReference>
<feature type="domain" description="MoeA N-terminal and linker" evidence="2">
    <location>
        <begin position="19"/>
        <end position="90"/>
    </location>
</feature>
<dbReference type="AlphaFoldDB" id="A0A8K0CQF3"/>
<feature type="non-terminal residue" evidence="3">
    <location>
        <position position="1"/>
    </location>
</feature>
<dbReference type="InterPro" id="IPR036135">
    <property type="entry name" value="MoeA_linker/N_sf"/>
</dbReference>
<dbReference type="GO" id="GO:0061599">
    <property type="term" value="F:molybdopterin molybdotransferase activity"/>
    <property type="evidence" value="ECO:0007669"/>
    <property type="project" value="UniProtKB-UniRule"/>
</dbReference>
<organism evidence="3 4">
    <name type="scientific">Ignelater luminosus</name>
    <name type="common">Cucubano</name>
    <name type="synonym">Pyrophorus luminosus</name>
    <dbReference type="NCBI Taxonomy" id="2038154"/>
    <lineage>
        <taxon>Eukaryota</taxon>
        <taxon>Metazoa</taxon>
        <taxon>Ecdysozoa</taxon>
        <taxon>Arthropoda</taxon>
        <taxon>Hexapoda</taxon>
        <taxon>Insecta</taxon>
        <taxon>Pterygota</taxon>
        <taxon>Neoptera</taxon>
        <taxon>Endopterygota</taxon>
        <taxon>Coleoptera</taxon>
        <taxon>Polyphaga</taxon>
        <taxon>Elateriformia</taxon>
        <taxon>Elateroidea</taxon>
        <taxon>Elateridae</taxon>
        <taxon>Agrypninae</taxon>
        <taxon>Pyrophorini</taxon>
        <taxon>Ignelater</taxon>
    </lineage>
</organism>
<keyword evidence="4" id="KW-1185">Reference proteome</keyword>
<keyword evidence="1" id="KW-0501">Molybdenum cofactor biosynthesis</keyword>
<dbReference type="GO" id="GO:0072579">
    <property type="term" value="P:glycine receptor clustering"/>
    <property type="evidence" value="ECO:0007669"/>
    <property type="project" value="TreeGrafter"/>
</dbReference>
<dbReference type="PANTHER" id="PTHR10192">
    <property type="entry name" value="MOLYBDOPTERIN BIOSYNTHESIS PROTEIN"/>
    <property type="match status" value="1"/>
</dbReference>
<comment type="pathway">
    <text evidence="1">Cofactor biosynthesis; molybdopterin biosynthesis.</text>
</comment>
<dbReference type="GO" id="GO:0005524">
    <property type="term" value="F:ATP binding"/>
    <property type="evidence" value="ECO:0007669"/>
    <property type="project" value="UniProtKB-UniRule"/>
</dbReference>
<comment type="caution">
    <text evidence="3">The sequence shown here is derived from an EMBL/GenBank/DDBJ whole genome shotgun (WGS) entry which is preliminary data.</text>
</comment>
<keyword evidence="1" id="KW-0808">Transferase</keyword>
<comment type="similarity">
    <text evidence="1">Belongs to the MoeA family.</text>
</comment>